<evidence type="ECO:0000313" key="8">
    <source>
        <dbReference type="Proteomes" id="UP000294933"/>
    </source>
</evidence>
<keyword evidence="5" id="KW-0472">Membrane</keyword>
<organism evidence="7 8">
    <name type="scientific">Rickenella mellea</name>
    <dbReference type="NCBI Taxonomy" id="50990"/>
    <lineage>
        <taxon>Eukaryota</taxon>
        <taxon>Fungi</taxon>
        <taxon>Dikarya</taxon>
        <taxon>Basidiomycota</taxon>
        <taxon>Agaricomycotina</taxon>
        <taxon>Agaricomycetes</taxon>
        <taxon>Hymenochaetales</taxon>
        <taxon>Rickenellaceae</taxon>
        <taxon>Rickenella</taxon>
    </lineage>
</organism>
<dbReference type="SUPFAM" id="SSF54373">
    <property type="entry name" value="FAD-linked reductases, C-terminal domain"/>
    <property type="match status" value="1"/>
</dbReference>
<dbReference type="GO" id="GO:0016491">
    <property type="term" value="F:oxidoreductase activity"/>
    <property type="evidence" value="ECO:0007669"/>
    <property type="project" value="UniProtKB-KW"/>
</dbReference>
<keyword evidence="8" id="KW-1185">Reference proteome</keyword>
<dbReference type="Gene3D" id="3.50.50.60">
    <property type="entry name" value="FAD/NAD(P)-binding domain"/>
    <property type="match status" value="1"/>
</dbReference>
<dbReference type="OrthoDB" id="417877at2759"/>
<keyword evidence="1" id="KW-0285">Flavoprotein</keyword>
<name>A0A4Y7QGI9_9AGAM</name>
<feature type="region of interest" description="Disordered" evidence="4">
    <location>
        <begin position="424"/>
        <end position="453"/>
    </location>
</feature>
<dbReference type="EMBL" id="ML170161">
    <property type="protein sequence ID" value="TDL26535.1"/>
    <property type="molecule type" value="Genomic_DNA"/>
</dbReference>
<keyword evidence="3" id="KW-0560">Oxidoreductase</keyword>
<dbReference type="InterPro" id="IPR002938">
    <property type="entry name" value="FAD-bd"/>
</dbReference>
<reference evidence="7 8" key="1">
    <citation type="submission" date="2018-06" db="EMBL/GenBank/DDBJ databases">
        <title>A transcriptomic atlas of mushroom development highlights an independent origin of complex multicellularity.</title>
        <authorList>
            <consortium name="DOE Joint Genome Institute"/>
            <person name="Krizsan K."/>
            <person name="Almasi E."/>
            <person name="Merenyi Z."/>
            <person name="Sahu N."/>
            <person name="Viragh M."/>
            <person name="Koszo T."/>
            <person name="Mondo S."/>
            <person name="Kiss B."/>
            <person name="Balint B."/>
            <person name="Kues U."/>
            <person name="Barry K."/>
            <person name="Hegedus J.C."/>
            <person name="Henrissat B."/>
            <person name="Johnson J."/>
            <person name="Lipzen A."/>
            <person name="Ohm R."/>
            <person name="Nagy I."/>
            <person name="Pangilinan J."/>
            <person name="Yan J."/>
            <person name="Xiong Y."/>
            <person name="Grigoriev I.V."/>
            <person name="Hibbett D.S."/>
            <person name="Nagy L.G."/>
        </authorList>
    </citation>
    <scope>NUCLEOTIDE SEQUENCE [LARGE SCALE GENOMIC DNA]</scope>
    <source>
        <strain evidence="7 8">SZMC22713</strain>
    </source>
</reference>
<dbReference type="PRINTS" id="PR00420">
    <property type="entry name" value="RNGMNOXGNASE"/>
</dbReference>
<keyword evidence="2" id="KW-0274">FAD</keyword>
<dbReference type="PANTHER" id="PTHR46720">
    <property type="entry name" value="HYDROXYLASE, PUTATIVE (AFU_ORTHOLOGUE AFUA_3G01460)-RELATED"/>
    <property type="match status" value="1"/>
</dbReference>
<dbReference type="Proteomes" id="UP000294933">
    <property type="component" value="Unassembled WGS sequence"/>
</dbReference>
<dbReference type="AlphaFoldDB" id="A0A4Y7QGI9"/>
<evidence type="ECO:0000256" key="3">
    <source>
        <dbReference type="ARBA" id="ARBA00023002"/>
    </source>
</evidence>
<dbReference type="PANTHER" id="PTHR46720:SF3">
    <property type="entry name" value="FAD-BINDING DOMAIN-CONTAINING PROTEIN-RELATED"/>
    <property type="match status" value="1"/>
</dbReference>
<accession>A0A4Y7QGI9</accession>
<keyword evidence="5" id="KW-1133">Transmembrane helix</keyword>
<evidence type="ECO:0000256" key="5">
    <source>
        <dbReference type="SAM" id="Phobius"/>
    </source>
</evidence>
<sequence>MSTNKFHVAIIGGGIGGLTAAIALSKRTDIQVDVYETAHKYTEIGAGVRLRRRSWHVMRALGLEEPLSQLVDVTSEDERAAFTFRMGDQTEGFTFFQLENPMGALAFHRADFLQALSTHLPTENVTSHFCKRLISYTLPPLSSPTAPIALNFKDGTTSECDVLIGADGIHSAVRGKMYRDIAAAAEARGIDEEGKRLLEMVDPKWSGSVAYRGVIPCAKLEAISPGHRAMEGGVNYMGQDKHVIVFPMVHKKLINVVAFCSEPSKEGTTFDGQSVQEVPQSELLEQYAGWEKEVTDLLKCIEKPSRWAIDTVGPLPTFNFGRVVLLGDAAHAMTPHQGSGAGQAIEDAYILSALLTSPITTFTPRSTTTTDTNGNPERQITTTLEEALKVYDAIRQPASNDVLRLSRINGLLYEFNDPRFPAALSPVPNPGLPGDDSDRGTGTGDDVEKDKERLKQMGEEIKKNWEWAWSADAEKQKDEALRMLEERVARIPGRVGVHDN</sequence>
<dbReference type="STRING" id="50990.A0A4Y7QGI9"/>
<dbReference type="SUPFAM" id="SSF51905">
    <property type="entry name" value="FAD/NAD(P)-binding domain"/>
    <property type="match status" value="1"/>
</dbReference>
<feature type="transmembrane region" description="Helical" evidence="5">
    <location>
        <begin position="6"/>
        <end position="24"/>
    </location>
</feature>
<proteinExistence type="predicted"/>
<evidence type="ECO:0000256" key="1">
    <source>
        <dbReference type="ARBA" id="ARBA00022630"/>
    </source>
</evidence>
<evidence type="ECO:0000259" key="6">
    <source>
        <dbReference type="Pfam" id="PF01494"/>
    </source>
</evidence>
<evidence type="ECO:0000313" key="7">
    <source>
        <dbReference type="EMBL" id="TDL26535.1"/>
    </source>
</evidence>
<dbReference type="InterPro" id="IPR051104">
    <property type="entry name" value="FAD_monoxygenase"/>
</dbReference>
<dbReference type="InterPro" id="IPR036188">
    <property type="entry name" value="FAD/NAD-bd_sf"/>
</dbReference>
<evidence type="ECO:0000256" key="4">
    <source>
        <dbReference type="SAM" id="MobiDB-lite"/>
    </source>
</evidence>
<dbReference type="Pfam" id="PF01494">
    <property type="entry name" value="FAD_binding_3"/>
    <property type="match status" value="1"/>
</dbReference>
<keyword evidence="5" id="KW-0812">Transmembrane</keyword>
<protein>
    <submittedName>
        <fullName evidence="7">Salicylate hydroxylase</fullName>
    </submittedName>
</protein>
<evidence type="ECO:0000256" key="2">
    <source>
        <dbReference type="ARBA" id="ARBA00022827"/>
    </source>
</evidence>
<dbReference type="GO" id="GO:0071949">
    <property type="term" value="F:FAD binding"/>
    <property type="evidence" value="ECO:0007669"/>
    <property type="project" value="InterPro"/>
</dbReference>
<feature type="domain" description="FAD-binding" evidence="6">
    <location>
        <begin position="6"/>
        <end position="360"/>
    </location>
</feature>
<dbReference type="GO" id="GO:0044550">
    <property type="term" value="P:secondary metabolite biosynthetic process"/>
    <property type="evidence" value="ECO:0007669"/>
    <property type="project" value="TreeGrafter"/>
</dbReference>
<gene>
    <name evidence="7" type="ORF">BD410DRAFT_800372</name>
</gene>
<dbReference type="VEuPathDB" id="FungiDB:BD410DRAFT_800372"/>